<dbReference type="AlphaFoldDB" id="A0A2B4SIC2"/>
<evidence type="ECO:0000313" key="1">
    <source>
        <dbReference type="EMBL" id="PFX28232.1"/>
    </source>
</evidence>
<dbReference type="EMBL" id="LSMT01000087">
    <property type="protein sequence ID" value="PFX28232.1"/>
    <property type="molecule type" value="Genomic_DNA"/>
</dbReference>
<sequence>MEYKATKIKGAVRLHSNEDRALGMVREFEEQAARMRRRSIFKEAAQCAEELGLELDLEHAQGIKKEVQRCQIEKLGDEIRNQRWKGRLVTTRLEDESLSADGWFWWLTEWKNCPSHTTAGLVELYEKLLLTRVYTSQKTHTSGEGEADQQEVRCNRVDARIVNHMCKRVVTLEMSCPWVNNRTRKDEEKTPKYGPLRWELRKMFPGYEVKQYNILMVPSGRGHGSWMS</sequence>
<reference evidence="2" key="1">
    <citation type="journal article" date="2017" name="bioRxiv">
        <title>Comparative analysis of the genomes of Stylophora pistillata and Acropora digitifera provides evidence for extensive differences between species of corals.</title>
        <authorList>
            <person name="Voolstra C.R."/>
            <person name="Li Y."/>
            <person name="Liew Y.J."/>
            <person name="Baumgarten S."/>
            <person name="Zoccola D."/>
            <person name="Flot J.-F."/>
            <person name="Tambutte S."/>
            <person name="Allemand D."/>
            <person name="Aranda M."/>
        </authorList>
    </citation>
    <scope>NUCLEOTIDE SEQUENCE [LARGE SCALE GENOMIC DNA]</scope>
</reference>
<comment type="caution">
    <text evidence="1">The sequence shown here is derived from an EMBL/GenBank/DDBJ whole genome shotgun (WGS) entry which is preliminary data.</text>
</comment>
<evidence type="ECO:0000313" key="2">
    <source>
        <dbReference type="Proteomes" id="UP000225706"/>
    </source>
</evidence>
<keyword evidence="2" id="KW-1185">Reference proteome</keyword>
<organism evidence="1 2">
    <name type="scientific">Stylophora pistillata</name>
    <name type="common">Smooth cauliflower coral</name>
    <dbReference type="NCBI Taxonomy" id="50429"/>
    <lineage>
        <taxon>Eukaryota</taxon>
        <taxon>Metazoa</taxon>
        <taxon>Cnidaria</taxon>
        <taxon>Anthozoa</taxon>
        <taxon>Hexacorallia</taxon>
        <taxon>Scleractinia</taxon>
        <taxon>Astrocoeniina</taxon>
        <taxon>Pocilloporidae</taxon>
        <taxon>Stylophora</taxon>
    </lineage>
</organism>
<protein>
    <submittedName>
        <fullName evidence="1">Uncharacterized protein</fullName>
    </submittedName>
</protein>
<name>A0A2B4SIC2_STYPI</name>
<gene>
    <name evidence="1" type="ORF">AWC38_SpisGene7061</name>
</gene>
<accession>A0A2B4SIC2</accession>
<dbReference type="Proteomes" id="UP000225706">
    <property type="component" value="Unassembled WGS sequence"/>
</dbReference>
<proteinExistence type="predicted"/>